<dbReference type="PATRIC" id="fig|1337887.3.peg.3570"/>
<name>U4VDY2_9HYPH</name>
<evidence type="ECO:0000313" key="3">
    <source>
        <dbReference type="Proteomes" id="UP000016842"/>
    </source>
</evidence>
<comment type="caution">
    <text evidence="2">The sequence shown here is derived from an EMBL/GenBank/DDBJ whole genome shotgun (WGS) entry which is preliminary data.</text>
</comment>
<accession>U4VDY2</accession>
<dbReference type="Pfam" id="PF20554">
    <property type="entry name" value="DUF6766"/>
    <property type="match status" value="1"/>
</dbReference>
<protein>
    <submittedName>
        <fullName evidence="2">Uncharacterized protein</fullName>
    </submittedName>
</protein>
<keyword evidence="1" id="KW-1133">Transmembrane helix</keyword>
<dbReference type="EMBL" id="ASXJ01000208">
    <property type="protein sequence ID" value="ERM01006.1"/>
    <property type="molecule type" value="Genomic_DNA"/>
</dbReference>
<organism evidence="2 3">
    <name type="scientific">Brucella intermedia 229E</name>
    <dbReference type="NCBI Taxonomy" id="1337887"/>
    <lineage>
        <taxon>Bacteria</taxon>
        <taxon>Pseudomonadati</taxon>
        <taxon>Pseudomonadota</taxon>
        <taxon>Alphaproteobacteria</taxon>
        <taxon>Hyphomicrobiales</taxon>
        <taxon>Brucellaceae</taxon>
        <taxon>Brucella/Ochrobactrum group</taxon>
        <taxon>Brucella</taxon>
    </lineage>
</organism>
<reference evidence="2 3" key="1">
    <citation type="journal article" date="2014" name="FEMS Microbiol. Lett.">
        <title>Genome sequencing analysis reveals virulence-related gene content of Ochrobactrum intermedium strain 229E, a urease-positive strain isolated from the human gastric niche.</title>
        <authorList>
            <person name="Kulkarni G.J."/>
            <person name="Shetty S."/>
            <person name="Dharne M.S."/>
            <person name="Shouche Y.S."/>
        </authorList>
    </citation>
    <scope>NUCLEOTIDE SEQUENCE [LARGE SCALE GENOMIC DNA]</scope>
    <source>
        <strain evidence="2 3">229E</strain>
    </source>
</reference>
<sequence length="91" mass="9779">MRSFLRDNGLTIALAIFFGISILGMAAAGFASYNEELAKHGEAPLPPLLQYLISGQFLSALFENWESEFLQMGVVCCADSMALSARFGGIA</sequence>
<proteinExistence type="predicted"/>
<keyword evidence="1" id="KW-0812">Transmembrane</keyword>
<keyword evidence="1" id="KW-0472">Membrane</keyword>
<dbReference type="AlphaFoldDB" id="U4VDY2"/>
<dbReference type="Proteomes" id="UP000016842">
    <property type="component" value="Unassembled WGS sequence"/>
</dbReference>
<gene>
    <name evidence="2" type="ORF">Q644_03500</name>
</gene>
<evidence type="ECO:0000313" key="2">
    <source>
        <dbReference type="EMBL" id="ERM01006.1"/>
    </source>
</evidence>
<evidence type="ECO:0000256" key="1">
    <source>
        <dbReference type="SAM" id="Phobius"/>
    </source>
</evidence>
<dbReference type="InterPro" id="IPR046657">
    <property type="entry name" value="DUF6766"/>
</dbReference>
<feature type="transmembrane region" description="Helical" evidence="1">
    <location>
        <begin position="12"/>
        <end position="33"/>
    </location>
</feature>